<dbReference type="InterPro" id="IPR020610">
    <property type="entry name" value="Thiolase_AS"/>
</dbReference>
<dbReference type="InterPro" id="IPR001852">
    <property type="entry name" value="PdxS/SNZ"/>
</dbReference>
<dbReference type="EC" id="4.3.3.6" evidence="3"/>
<keyword evidence="3" id="KW-0456">Lyase</keyword>
<accession>A0ABP0D1T0</accession>
<feature type="domain" description="Thiolase C-terminal" evidence="2">
    <location>
        <begin position="91"/>
        <end position="138"/>
    </location>
</feature>
<evidence type="ECO:0000259" key="2">
    <source>
        <dbReference type="Pfam" id="PF02803"/>
    </source>
</evidence>
<gene>
    <name evidence="3" type="primary">SNZ1_2</name>
    <name evidence="3" type="ORF">SBRCBS47491_009980</name>
</gene>
<dbReference type="InterPro" id="IPR020617">
    <property type="entry name" value="Thiolase_C"/>
</dbReference>
<proteinExistence type="inferred from homology"/>
<dbReference type="PANTHER" id="PTHR31829:SF0">
    <property type="entry name" value="PYRIDOXAL 5'-PHOSPHATE SYNTHASE SUBUNIT SNZ1-RELATED"/>
    <property type="match status" value="1"/>
</dbReference>
<comment type="caution">
    <text evidence="3">The sequence shown here is derived from an EMBL/GenBank/DDBJ whole genome shotgun (WGS) entry which is preliminary data.</text>
</comment>
<dbReference type="SUPFAM" id="SSF53901">
    <property type="entry name" value="Thiolase-like"/>
    <property type="match status" value="1"/>
</dbReference>
<protein>
    <submittedName>
        <fullName evidence="3">Pyridoxal 5'-phosphate synthase subunit snz1</fullName>
        <ecNumber evidence="3">4.3.3.6</ecNumber>
    </submittedName>
</protein>
<evidence type="ECO:0000256" key="1">
    <source>
        <dbReference type="PROSITE-ProRule" id="PRU00481"/>
    </source>
</evidence>
<organism evidence="3 4">
    <name type="scientific">Sporothrix bragantina</name>
    <dbReference type="NCBI Taxonomy" id="671064"/>
    <lineage>
        <taxon>Eukaryota</taxon>
        <taxon>Fungi</taxon>
        <taxon>Dikarya</taxon>
        <taxon>Ascomycota</taxon>
        <taxon>Pezizomycotina</taxon>
        <taxon>Sordariomycetes</taxon>
        <taxon>Sordariomycetidae</taxon>
        <taxon>Ophiostomatales</taxon>
        <taxon>Ophiostomataceae</taxon>
        <taxon>Sporothrix</taxon>
    </lineage>
</organism>
<dbReference type="Gene3D" id="3.20.20.70">
    <property type="entry name" value="Aldolase class I"/>
    <property type="match status" value="1"/>
</dbReference>
<sequence>MQLGCDGVFVGSGIFKSGNATQRDNAIVRATTHSRDAKVLAECSEELGEAMVGISVRSLKTEDKLAGLRVEYIARWEVSEAFAVVVCHGAAAIAPGHALGSRGSRLLKSLVHRLTVDEYGVAALCNGSGVGNAMIVQRVDQ</sequence>
<dbReference type="EMBL" id="CAWUHC010000186">
    <property type="protein sequence ID" value="CAK7237451.1"/>
    <property type="molecule type" value="Genomic_DNA"/>
</dbReference>
<keyword evidence="4" id="KW-1185">Reference proteome</keyword>
<reference evidence="3 4" key="1">
    <citation type="submission" date="2024-01" db="EMBL/GenBank/DDBJ databases">
        <authorList>
            <person name="Allen C."/>
            <person name="Tagirdzhanova G."/>
        </authorList>
    </citation>
    <scope>NUCLEOTIDE SEQUENCE [LARGE SCALE GENOMIC DNA]</scope>
</reference>
<name>A0ABP0D1T0_9PEZI</name>
<comment type="similarity">
    <text evidence="1">Belongs to the PdxS/SNZ family.</text>
</comment>
<dbReference type="PROSITE" id="PS00099">
    <property type="entry name" value="THIOLASE_3"/>
    <property type="match status" value="1"/>
</dbReference>
<evidence type="ECO:0000313" key="3">
    <source>
        <dbReference type="EMBL" id="CAK7237451.1"/>
    </source>
</evidence>
<evidence type="ECO:0000313" key="4">
    <source>
        <dbReference type="Proteomes" id="UP001642406"/>
    </source>
</evidence>
<dbReference type="GO" id="GO:0036381">
    <property type="term" value="F:pyridoxal 5'-phosphate synthase (glutamine hydrolysing) activity"/>
    <property type="evidence" value="ECO:0007669"/>
    <property type="project" value="UniProtKB-EC"/>
</dbReference>
<dbReference type="PROSITE" id="PS51129">
    <property type="entry name" value="PDXS_SNZ_2"/>
    <property type="match status" value="1"/>
</dbReference>
<dbReference type="SUPFAM" id="SSF110399">
    <property type="entry name" value="ThiG-like"/>
    <property type="match status" value="1"/>
</dbReference>
<dbReference type="Pfam" id="PF02803">
    <property type="entry name" value="Thiolase_C"/>
    <property type="match status" value="1"/>
</dbReference>
<dbReference type="Gene3D" id="3.40.47.10">
    <property type="match status" value="1"/>
</dbReference>
<dbReference type="InterPro" id="IPR013785">
    <property type="entry name" value="Aldolase_TIM"/>
</dbReference>
<dbReference type="InterPro" id="IPR016039">
    <property type="entry name" value="Thiolase-like"/>
</dbReference>
<feature type="non-terminal residue" evidence="3">
    <location>
        <position position="141"/>
    </location>
</feature>
<dbReference type="Proteomes" id="UP001642406">
    <property type="component" value="Unassembled WGS sequence"/>
</dbReference>
<dbReference type="PANTHER" id="PTHR31829">
    <property type="entry name" value="PYRIDOXAL 5'-PHOSPHATE SYNTHASE SUBUNIT SNZ1-RELATED"/>
    <property type="match status" value="1"/>
</dbReference>